<dbReference type="EMBL" id="BRXS01000005">
    <property type="protein sequence ID" value="GLC26636.1"/>
    <property type="molecule type" value="Genomic_DNA"/>
</dbReference>
<protein>
    <recommendedName>
        <fullName evidence="2">TonB C-terminal domain-containing protein</fullName>
    </recommendedName>
</protein>
<dbReference type="Pfam" id="PF03544">
    <property type="entry name" value="TonB_C"/>
    <property type="match status" value="1"/>
</dbReference>
<feature type="domain" description="TonB C-terminal" evidence="2">
    <location>
        <begin position="141"/>
        <end position="218"/>
    </location>
</feature>
<dbReference type="Proteomes" id="UP001161325">
    <property type="component" value="Unassembled WGS sequence"/>
</dbReference>
<evidence type="ECO:0000256" key="1">
    <source>
        <dbReference type="SAM" id="MobiDB-lite"/>
    </source>
</evidence>
<accession>A0AA37V7H7</accession>
<evidence type="ECO:0000259" key="2">
    <source>
        <dbReference type="Pfam" id="PF03544"/>
    </source>
</evidence>
<dbReference type="AlphaFoldDB" id="A0AA37V7H7"/>
<dbReference type="SUPFAM" id="SSF74653">
    <property type="entry name" value="TolA/TonB C-terminal domain"/>
    <property type="match status" value="1"/>
</dbReference>
<reference evidence="3" key="1">
    <citation type="submission" date="2022-08" db="EMBL/GenBank/DDBJ databases">
        <title>Draft genome sequencing of Roseisolibacter agri AW1220.</title>
        <authorList>
            <person name="Tobiishi Y."/>
            <person name="Tonouchi A."/>
        </authorList>
    </citation>
    <scope>NUCLEOTIDE SEQUENCE</scope>
    <source>
        <strain evidence="3">AW1220</strain>
    </source>
</reference>
<keyword evidence="4" id="KW-1185">Reference proteome</keyword>
<gene>
    <name evidence="3" type="ORF">rosag_31490</name>
</gene>
<proteinExistence type="predicted"/>
<dbReference type="GO" id="GO:0055085">
    <property type="term" value="P:transmembrane transport"/>
    <property type="evidence" value="ECO:0007669"/>
    <property type="project" value="InterPro"/>
</dbReference>
<evidence type="ECO:0000313" key="4">
    <source>
        <dbReference type="Proteomes" id="UP001161325"/>
    </source>
</evidence>
<dbReference type="RefSeq" id="WP_284351093.1">
    <property type="nucleotide sequence ID" value="NZ_BRXS01000005.1"/>
</dbReference>
<organism evidence="3 4">
    <name type="scientific">Roseisolibacter agri</name>
    <dbReference type="NCBI Taxonomy" id="2014610"/>
    <lineage>
        <taxon>Bacteria</taxon>
        <taxon>Pseudomonadati</taxon>
        <taxon>Gemmatimonadota</taxon>
        <taxon>Gemmatimonadia</taxon>
        <taxon>Gemmatimonadales</taxon>
        <taxon>Gemmatimonadaceae</taxon>
        <taxon>Roseisolibacter</taxon>
    </lineage>
</organism>
<name>A0AA37V7H7_9BACT</name>
<evidence type="ECO:0000313" key="3">
    <source>
        <dbReference type="EMBL" id="GLC26636.1"/>
    </source>
</evidence>
<feature type="region of interest" description="Disordered" evidence="1">
    <location>
        <begin position="66"/>
        <end position="105"/>
    </location>
</feature>
<dbReference type="Gene3D" id="3.30.1150.10">
    <property type="match status" value="1"/>
</dbReference>
<dbReference type="InterPro" id="IPR037682">
    <property type="entry name" value="TonB_C"/>
</dbReference>
<sequence>MGLHLIESGRHRLWLAAPTLWSAAAHATLVVSLVATAPSSDGTGPFGETKEVVFFLPLLPKAPPAEGTSDLRWAGEGTGEGAGAKSLPMDPRGLAPAVRDGGGRATPVQLAEEGPPVDGSPVFVASELDIEVERDPSSAGPRYPEVLRASNTEGSVIAEWIVDTTGLADSLSFRVVTSSHPLFTRAVRDCLAGMKFRPAELSGQRVRQLVRQEFRFQLQLPVAVGDSAKPKKG</sequence>
<comment type="caution">
    <text evidence="3">The sequence shown here is derived from an EMBL/GenBank/DDBJ whole genome shotgun (WGS) entry which is preliminary data.</text>
</comment>